<comment type="caution">
    <text evidence="2">The sequence shown here is derived from an EMBL/GenBank/DDBJ whole genome shotgun (WGS) entry which is preliminary data.</text>
</comment>
<dbReference type="PANTHER" id="PTHR43031">
    <property type="entry name" value="FAD-DEPENDENT OXIDOREDUCTASE"/>
    <property type="match status" value="1"/>
</dbReference>
<dbReference type="PROSITE" id="PS50206">
    <property type="entry name" value="RHODANESE_3"/>
    <property type="match status" value="1"/>
</dbReference>
<keyword evidence="3" id="KW-1185">Reference proteome</keyword>
<protein>
    <submittedName>
        <fullName evidence="2">Rhodanese-like domain-containing protein</fullName>
    </submittedName>
</protein>
<sequence>MSSLSSALAFPPPPAADSAEWLRQKLAYYADAWDLAEDLARGIEDIVVIDARSPEAYRRAHICGAISFPHRLMSAESLASLDRSKVYITYCDGIGCNGSTKGAWKLATAGLQVKELIGGLDFWQRDNHPLATGDEPGSWPQATTLNDCGC</sequence>
<name>A0A9J6PN21_9GAMM</name>
<dbReference type="RefSeq" id="WP_267142179.1">
    <property type="nucleotide sequence ID" value="NZ_JAODIL010000067.1"/>
</dbReference>
<dbReference type="AlphaFoldDB" id="A0A9J6PN21"/>
<organism evidence="2 3">
    <name type="scientific">Winslowiella arboricola</name>
    <dbReference type="NCBI Taxonomy" id="2978220"/>
    <lineage>
        <taxon>Bacteria</taxon>
        <taxon>Pseudomonadati</taxon>
        <taxon>Pseudomonadota</taxon>
        <taxon>Gammaproteobacteria</taxon>
        <taxon>Enterobacterales</taxon>
        <taxon>Erwiniaceae</taxon>
        <taxon>Winslowiella</taxon>
    </lineage>
</organism>
<dbReference type="Proteomes" id="UP001064262">
    <property type="component" value="Unassembled WGS sequence"/>
</dbReference>
<evidence type="ECO:0000259" key="1">
    <source>
        <dbReference type="PROSITE" id="PS50206"/>
    </source>
</evidence>
<dbReference type="Pfam" id="PF00581">
    <property type="entry name" value="Rhodanese"/>
    <property type="match status" value="1"/>
</dbReference>
<gene>
    <name evidence="2" type="ORF">N5923_06335</name>
</gene>
<evidence type="ECO:0000313" key="2">
    <source>
        <dbReference type="EMBL" id="MCU5777109.1"/>
    </source>
</evidence>
<dbReference type="Gene3D" id="3.40.250.10">
    <property type="entry name" value="Rhodanese-like domain"/>
    <property type="match status" value="1"/>
</dbReference>
<evidence type="ECO:0000313" key="3">
    <source>
        <dbReference type="Proteomes" id="UP001064262"/>
    </source>
</evidence>
<dbReference type="InterPro" id="IPR001763">
    <property type="entry name" value="Rhodanese-like_dom"/>
</dbReference>
<accession>A0A9J6PN21</accession>
<dbReference type="SMART" id="SM00450">
    <property type="entry name" value="RHOD"/>
    <property type="match status" value="1"/>
</dbReference>
<feature type="domain" description="Rhodanese" evidence="1">
    <location>
        <begin position="42"/>
        <end position="132"/>
    </location>
</feature>
<proteinExistence type="predicted"/>
<dbReference type="PANTHER" id="PTHR43031:SF1">
    <property type="entry name" value="PYRIDINE NUCLEOTIDE-DISULPHIDE OXIDOREDUCTASE"/>
    <property type="match status" value="1"/>
</dbReference>
<dbReference type="SUPFAM" id="SSF52821">
    <property type="entry name" value="Rhodanese/Cell cycle control phosphatase"/>
    <property type="match status" value="1"/>
</dbReference>
<dbReference type="EMBL" id="JAODIM010000038">
    <property type="protein sequence ID" value="MCU5777109.1"/>
    <property type="molecule type" value="Genomic_DNA"/>
</dbReference>
<dbReference type="InterPro" id="IPR050229">
    <property type="entry name" value="GlpE_sulfurtransferase"/>
</dbReference>
<reference evidence="2" key="1">
    <citation type="submission" date="2022-09" db="EMBL/GenBank/DDBJ databases">
        <title>Winslowiella arboricola sp. nov., isolated from bleeding cankers on broadleaf hosts.</title>
        <authorList>
            <person name="Brady C."/>
            <person name="Kaur S."/>
            <person name="Crampton B."/>
            <person name="Maddock D."/>
            <person name="Arnold D."/>
            <person name="Denman S."/>
        </authorList>
    </citation>
    <scope>NUCLEOTIDE SEQUENCE</scope>
    <source>
        <strain evidence="2">BAC 15a-03b</strain>
    </source>
</reference>
<dbReference type="InterPro" id="IPR036873">
    <property type="entry name" value="Rhodanese-like_dom_sf"/>
</dbReference>